<keyword evidence="2" id="KW-1185">Reference proteome</keyword>
<reference evidence="1 2" key="1">
    <citation type="journal article" date="2017" name="Genome Announc.">
        <title>Draft Genome Sequence of Romboutsia weinsteinii sp. nov. Strain CCRI-19649(T) Isolated from Surface Water.</title>
        <authorList>
            <person name="Maheux A.F."/>
            <person name="Boudreau D.K."/>
            <person name="Berube E."/>
            <person name="Boissinot M."/>
            <person name="Cantin P."/>
            <person name="Raymond F."/>
            <person name="Corbeil J."/>
            <person name="Omar R.F."/>
            <person name="Bergeron M.G."/>
        </authorList>
    </citation>
    <scope>NUCLEOTIDE SEQUENCE [LARGE SCALE GENOMIC DNA]</scope>
    <source>
        <strain evidence="1 2">CCRI-19649</strain>
    </source>
</reference>
<proteinExistence type="predicted"/>
<accession>A0A371J9N8</accession>
<organism evidence="1 2">
    <name type="scientific">Romboutsia weinsteinii</name>
    <dbReference type="NCBI Taxonomy" id="2020949"/>
    <lineage>
        <taxon>Bacteria</taxon>
        <taxon>Bacillati</taxon>
        <taxon>Bacillota</taxon>
        <taxon>Clostridia</taxon>
        <taxon>Peptostreptococcales</taxon>
        <taxon>Peptostreptococcaceae</taxon>
        <taxon>Romboutsia</taxon>
    </lineage>
</organism>
<evidence type="ECO:0000313" key="1">
    <source>
        <dbReference type="EMBL" id="RDY29469.1"/>
    </source>
</evidence>
<evidence type="ECO:0000313" key="2">
    <source>
        <dbReference type="Proteomes" id="UP000215694"/>
    </source>
</evidence>
<name>A0A371J9N8_9FIRM</name>
<protein>
    <submittedName>
        <fullName evidence="1">Uncharacterized protein</fullName>
    </submittedName>
</protein>
<dbReference type="Proteomes" id="UP000215694">
    <property type="component" value="Unassembled WGS sequence"/>
</dbReference>
<sequence>MLVEVVGMKLKKKEAIKHILRKMPLMSKVAQFNAVAEDMHLEYVEFKILKYEVTSKTKSNTLFRNGSKQHDITMLVNTYDGYSESVEILPDTEKRYVAKSCIKKSRIKDDDIIEGVKDQIIYFLGKKYKNDGMDRLSVQNINIREVKSIYKPYWVANFKGKNIYIDAWKI</sequence>
<comment type="caution">
    <text evidence="1">The sequence shown here is derived from an EMBL/GenBank/DDBJ whole genome shotgun (WGS) entry which is preliminary data.</text>
</comment>
<gene>
    <name evidence="1" type="ORF">CHL78_001850</name>
</gene>
<dbReference type="AlphaFoldDB" id="A0A371J9N8"/>
<dbReference type="RefSeq" id="WP_094366882.1">
    <property type="nucleotide sequence ID" value="NZ_NOJY02000002.1"/>
</dbReference>
<dbReference type="OrthoDB" id="1757781at2"/>
<dbReference type="EMBL" id="NOJY02000002">
    <property type="protein sequence ID" value="RDY29469.1"/>
    <property type="molecule type" value="Genomic_DNA"/>
</dbReference>